<dbReference type="PANTHER" id="PTHR18964">
    <property type="entry name" value="ROK (REPRESSOR, ORF, KINASE) FAMILY"/>
    <property type="match status" value="1"/>
</dbReference>
<dbReference type="PANTHER" id="PTHR18964:SF173">
    <property type="entry name" value="GLUCOKINASE"/>
    <property type="match status" value="1"/>
</dbReference>
<proteinExistence type="predicted"/>
<dbReference type="Gene3D" id="3.30.420.40">
    <property type="match status" value="2"/>
</dbReference>
<dbReference type="Gene3D" id="1.10.10.10">
    <property type="entry name" value="Winged helix-like DNA-binding domain superfamily/Winged helix DNA-binding domain"/>
    <property type="match status" value="1"/>
</dbReference>
<dbReference type="InterPro" id="IPR036388">
    <property type="entry name" value="WH-like_DNA-bd_sf"/>
</dbReference>
<sequence length="420" mass="44679">MVSKSSSSATPASLRRTHRGLMLSRIQAEPGVSRADLVRRFGFSEMALTRIARDLLAAEIIEEFDPPVADTGKQRRIGRPRIGLRIIPKGVFAAGITVSAYFSEVSICDANGQTIARQEVDNTSFEDAAETARLYSSALCALIKETGIDIDRIAGVGVALSANTSPDRNEIVRSEYFGWGNDGGQFWEEVRGNTGLPVEIENIANALALSEMRFGAARDVSEFALAHVATFAGVGAVSDGRVVRGASGDAGRIGHFRLEKRSLRCTCGRNDCLNLSATGFGLLAKLGKLDHDTFDCSKLPVYARSLLAAVDDASNADHLHEAGLHLAEALDPLAKILAPELIILSGTLGSKDAYFKGAEQGLTASFGYGPDSGFRLVKGVVSPADAASLLALHTFCYSDRLDYERLNNSASGNVKVAANA</sequence>
<dbReference type="Pfam" id="PF00480">
    <property type="entry name" value="ROK"/>
    <property type="match status" value="1"/>
</dbReference>
<protein>
    <submittedName>
        <fullName evidence="1">ROK family protein</fullName>
    </submittedName>
</protein>
<dbReference type="AlphaFoldDB" id="A0A6B0Y4E7"/>
<dbReference type="InterPro" id="IPR000600">
    <property type="entry name" value="ROK"/>
</dbReference>
<dbReference type="EMBL" id="VXRY01000442">
    <property type="protein sequence ID" value="MXY34580.1"/>
    <property type="molecule type" value="Genomic_DNA"/>
</dbReference>
<dbReference type="InterPro" id="IPR043129">
    <property type="entry name" value="ATPase_NBD"/>
</dbReference>
<dbReference type="SUPFAM" id="SSF46785">
    <property type="entry name" value="Winged helix' DNA-binding domain"/>
    <property type="match status" value="1"/>
</dbReference>
<dbReference type="InterPro" id="IPR036390">
    <property type="entry name" value="WH_DNA-bd_sf"/>
</dbReference>
<name>A0A6B0Y4E7_9RHOB</name>
<reference evidence="1" key="1">
    <citation type="submission" date="2019-09" db="EMBL/GenBank/DDBJ databases">
        <title>Characterisation of the sponge microbiome using genome-centric metagenomics.</title>
        <authorList>
            <person name="Engelberts J.P."/>
            <person name="Robbins S.J."/>
            <person name="De Goeij J.M."/>
            <person name="Aranda M."/>
            <person name="Bell S.C."/>
            <person name="Webster N.S."/>
        </authorList>
    </citation>
    <scope>NUCLEOTIDE SEQUENCE</scope>
    <source>
        <strain evidence="1">SB0664_bin_43</strain>
    </source>
</reference>
<accession>A0A6B0Y4E7</accession>
<dbReference type="SUPFAM" id="SSF53067">
    <property type="entry name" value="Actin-like ATPase domain"/>
    <property type="match status" value="1"/>
</dbReference>
<organism evidence="1">
    <name type="scientific">Boseongicola sp. SB0664_bin_43</name>
    <dbReference type="NCBI Taxonomy" id="2604844"/>
    <lineage>
        <taxon>Bacteria</taxon>
        <taxon>Pseudomonadati</taxon>
        <taxon>Pseudomonadota</taxon>
        <taxon>Alphaproteobacteria</taxon>
        <taxon>Rhodobacterales</taxon>
        <taxon>Paracoccaceae</taxon>
        <taxon>Boseongicola</taxon>
    </lineage>
</organism>
<gene>
    <name evidence="1" type="ORF">F4Y60_10940</name>
</gene>
<evidence type="ECO:0000313" key="1">
    <source>
        <dbReference type="EMBL" id="MXY34580.1"/>
    </source>
</evidence>
<comment type="caution">
    <text evidence="1">The sequence shown here is derived from an EMBL/GenBank/DDBJ whole genome shotgun (WGS) entry which is preliminary data.</text>
</comment>